<gene>
    <name evidence="1" type="ORF">RSSSTS7063_00910</name>
</gene>
<proteinExistence type="predicted"/>
<accession>A0A564W6U1</accession>
<keyword evidence="2" id="KW-1185">Reference proteome</keyword>
<sequence length="75" mass="9749">MRVNLKLFELKNRELKDKAYEKQKDNYRSHYRNNRNNTLERCFYKLIKQHGWNWNRNMSGYIFWYIWQSYFFKKR</sequence>
<dbReference type="EMBL" id="CABHNW010000148">
    <property type="protein sequence ID" value="VUX40308.1"/>
    <property type="molecule type" value="Genomic_DNA"/>
</dbReference>
<name>A0A564W6U1_9FIRM</name>
<dbReference type="Proteomes" id="UP000408482">
    <property type="component" value="Unassembled WGS sequence"/>
</dbReference>
<protein>
    <submittedName>
        <fullName evidence="1">Uncharacterized protein</fullName>
    </submittedName>
</protein>
<dbReference type="AlphaFoldDB" id="A0A564W6U1"/>
<evidence type="ECO:0000313" key="1">
    <source>
        <dbReference type="EMBL" id="VUX40308.1"/>
    </source>
</evidence>
<evidence type="ECO:0000313" key="2">
    <source>
        <dbReference type="Proteomes" id="UP000408482"/>
    </source>
</evidence>
<organism evidence="1 2">
    <name type="scientific">Blautia luti</name>
    <dbReference type="NCBI Taxonomy" id="89014"/>
    <lineage>
        <taxon>Bacteria</taxon>
        <taxon>Bacillati</taxon>
        <taxon>Bacillota</taxon>
        <taxon>Clostridia</taxon>
        <taxon>Lachnospirales</taxon>
        <taxon>Lachnospiraceae</taxon>
        <taxon>Blautia</taxon>
    </lineage>
</organism>
<reference evidence="1 2" key="1">
    <citation type="submission" date="2019-07" db="EMBL/GenBank/DDBJ databases">
        <authorList>
            <person name="Hibberd C M."/>
            <person name="Gehrig L. J."/>
            <person name="Chang H.-W."/>
            <person name="Venkatesh S."/>
        </authorList>
    </citation>
    <scope>NUCLEOTIDE SEQUENCE [LARGE SCALE GENOMIC DNA]</scope>
    <source>
        <strain evidence="1">Blautia_luti_SSTS_Bg7063</strain>
    </source>
</reference>